<dbReference type="SUPFAM" id="SSF52799">
    <property type="entry name" value="(Phosphotyrosine protein) phosphatases II"/>
    <property type="match status" value="1"/>
</dbReference>
<sequence>MNRVIDLQGVANFRDVGQTVNRFLGRKFVREGVLFRSARPDDASSADKALIKDDLGIRTIIDLRTNTELIKQAQKLARYHEHASSIPSAWFSPRPTLPHIDGITYREIKITGRAFEMHLLRQLSWWSFLKVILFFILGYRISAIRIMATEVMLPRGLLGLGIDTVDRSGLEIKRALSLYANGDSLPILVHCTQGLIIILVLMILGTPLHAIEHDYSLTNAALEAQKAHILNEVREIGLTDEWVATSPVMIRGLQKHLNLKYGGLEAYLDGIGFDAEMRTRLRELLMC</sequence>
<feature type="transmembrane region" description="Helical" evidence="1">
    <location>
        <begin position="187"/>
        <end position="208"/>
    </location>
</feature>
<dbReference type="EMBL" id="SRPW01000025">
    <property type="protein sequence ID" value="KAG6018336.1"/>
    <property type="molecule type" value="Genomic_DNA"/>
</dbReference>
<dbReference type="InterPro" id="IPR026893">
    <property type="entry name" value="Tyr/Ser_Pase_IphP-type"/>
</dbReference>
<evidence type="ECO:0000313" key="3">
    <source>
        <dbReference type="Proteomes" id="UP000748025"/>
    </source>
</evidence>
<evidence type="ECO:0008006" key="4">
    <source>
        <dbReference type="Google" id="ProtNLM"/>
    </source>
</evidence>
<organism evidence="2 3">
    <name type="scientific">Claviceps pusilla</name>
    <dbReference type="NCBI Taxonomy" id="123648"/>
    <lineage>
        <taxon>Eukaryota</taxon>
        <taxon>Fungi</taxon>
        <taxon>Dikarya</taxon>
        <taxon>Ascomycota</taxon>
        <taxon>Pezizomycotina</taxon>
        <taxon>Sordariomycetes</taxon>
        <taxon>Hypocreomycetidae</taxon>
        <taxon>Hypocreales</taxon>
        <taxon>Clavicipitaceae</taxon>
        <taxon>Claviceps</taxon>
    </lineage>
</organism>
<name>A0A9P7T3U8_9HYPO</name>
<proteinExistence type="predicted"/>
<accession>A0A9P7T3U8</accession>
<dbReference type="GO" id="GO:0004721">
    <property type="term" value="F:phosphoprotein phosphatase activity"/>
    <property type="evidence" value="ECO:0007669"/>
    <property type="project" value="InterPro"/>
</dbReference>
<comment type="caution">
    <text evidence="2">The sequence shown here is derived from an EMBL/GenBank/DDBJ whole genome shotgun (WGS) entry which is preliminary data.</text>
</comment>
<dbReference type="Gene3D" id="3.90.190.10">
    <property type="entry name" value="Protein tyrosine phosphatase superfamily"/>
    <property type="match status" value="1"/>
</dbReference>
<dbReference type="Pfam" id="PF13350">
    <property type="entry name" value="Y_phosphatase3"/>
    <property type="match status" value="2"/>
</dbReference>
<gene>
    <name evidence="2" type="ORF">E4U43_003786</name>
</gene>
<dbReference type="OrthoDB" id="9988524at2759"/>
<dbReference type="AlphaFoldDB" id="A0A9P7T3U8"/>
<keyword evidence="3" id="KW-1185">Reference proteome</keyword>
<dbReference type="Proteomes" id="UP000748025">
    <property type="component" value="Unassembled WGS sequence"/>
</dbReference>
<feature type="transmembrane region" description="Helical" evidence="1">
    <location>
        <begin position="123"/>
        <end position="148"/>
    </location>
</feature>
<keyword evidence="1" id="KW-1133">Transmembrane helix</keyword>
<evidence type="ECO:0000256" key="1">
    <source>
        <dbReference type="SAM" id="Phobius"/>
    </source>
</evidence>
<dbReference type="InterPro" id="IPR029021">
    <property type="entry name" value="Prot-tyrosine_phosphatase-like"/>
</dbReference>
<evidence type="ECO:0000313" key="2">
    <source>
        <dbReference type="EMBL" id="KAG6018336.1"/>
    </source>
</evidence>
<reference evidence="2" key="1">
    <citation type="journal article" date="2020" name="bioRxiv">
        <title>Whole genome comparisons of ergot fungi reveals the divergence and evolution of species within the genus Claviceps are the result of varying mechanisms driving genome evolution and host range expansion.</title>
        <authorList>
            <person name="Wyka S.A."/>
            <person name="Mondo S.J."/>
            <person name="Liu M."/>
            <person name="Dettman J."/>
            <person name="Nalam V."/>
            <person name="Broders K.D."/>
        </authorList>
    </citation>
    <scope>NUCLEOTIDE SEQUENCE</scope>
    <source>
        <strain evidence="2">CCC 602</strain>
    </source>
</reference>
<keyword evidence="1" id="KW-0472">Membrane</keyword>
<keyword evidence="1" id="KW-0812">Transmembrane</keyword>
<protein>
    <recommendedName>
        <fullName evidence="4">Tyrosine specific protein phosphatases domain-containing protein</fullName>
    </recommendedName>
</protein>